<dbReference type="Proteomes" id="UP000068196">
    <property type="component" value="Chromosome"/>
</dbReference>
<comment type="subcellular location">
    <subcellularLocation>
        <location evidence="1">Membrane</location>
        <topology evidence="1">Multi-pass membrane protein</topology>
    </subcellularLocation>
</comment>
<keyword evidence="3 5" id="KW-1133">Transmembrane helix</keyword>
<keyword evidence="2 5" id="KW-0812">Transmembrane</keyword>
<feature type="transmembrane region" description="Helical" evidence="5">
    <location>
        <begin position="349"/>
        <end position="366"/>
    </location>
</feature>
<evidence type="ECO:0000256" key="2">
    <source>
        <dbReference type="ARBA" id="ARBA00022692"/>
    </source>
</evidence>
<reference evidence="8" key="2">
    <citation type="journal article" date="2016" name="Int. J. Syst. Evol. Microbiol.">
        <title>Caldimicrobium thiodismutans sp. nov., a sulfur-disproportionating bacterium isolated from a hot spring.</title>
        <authorList>
            <person name="Kojima H."/>
            <person name="Umezawa K."/>
            <person name="Fukui M."/>
        </authorList>
    </citation>
    <scope>NUCLEOTIDE SEQUENCE [LARGE SCALE GENOMIC DNA]</scope>
    <source>
        <strain evidence="8">TF1</strain>
    </source>
</reference>
<dbReference type="OrthoDB" id="345652at2"/>
<evidence type="ECO:0000256" key="4">
    <source>
        <dbReference type="ARBA" id="ARBA00023136"/>
    </source>
</evidence>
<protein>
    <recommendedName>
        <fullName evidence="6">O-antigen ligase-related domain-containing protein</fullName>
    </recommendedName>
</protein>
<organism evidence="7 8">
    <name type="scientific">Caldimicrobium thiodismutans</name>
    <dbReference type="NCBI Taxonomy" id="1653476"/>
    <lineage>
        <taxon>Bacteria</taxon>
        <taxon>Pseudomonadati</taxon>
        <taxon>Thermodesulfobacteriota</taxon>
        <taxon>Thermodesulfobacteria</taxon>
        <taxon>Thermodesulfobacteriales</taxon>
        <taxon>Thermodesulfobacteriaceae</taxon>
        <taxon>Caldimicrobium</taxon>
    </lineage>
</organism>
<feature type="transmembrane region" description="Helical" evidence="5">
    <location>
        <begin position="177"/>
        <end position="195"/>
    </location>
</feature>
<evidence type="ECO:0000259" key="6">
    <source>
        <dbReference type="Pfam" id="PF04932"/>
    </source>
</evidence>
<feature type="transmembrane region" description="Helical" evidence="5">
    <location>
        <begin position="70"/>
        <end position="94"/>
    </location>
</feature>
<sequence length="435" mass="51295">MAEEIKKLDKILKSFFYFGWTLLLISIFFKHTKTLWWIGNSLIFLFIFVFFLLNKEIFKFFYKLRELKNLLIILAIFLFLLLLFSLFISLNRIYSIEAFITNYFFNIIVFLSLVCLICFYKNNNIILILFILISFVYVMFVMYLLMFFGNLCELNLSCYVLSISNEIFEDAILQKPLTILPSAYLLCFSVFLIGFITERGKLKYLFLVLFSIAFLIILWFNRRAILLGIFLSLIFFIFNAQSKYIKKFVLFLTGLFFILAFLIFNNPLLKNMFLGRDNLSILISKNYEDFPQSGSLGIRLYTWPIYIKYLIKNPVKGTGIGRKVQKIAIEKENLDPLGIGNPHNTFLNIWMQAGIQTLIVFLLLYFMTLKRALELFSSRIFPYDRFGIGLVVFFIACFVYMNFFGMEEGTRFAPFWIASGLTWGLWTKLKLSNWV</sequence>
<feature type="transmembrane region" description="Helical" evidence="5">
    <location>
        <begin position="225"/>
        <end position="241"/>
    </location>
</feature>
<keyword evidence="4 5" id="KW-0472">Membrane</keyword>
<feature type="transmembrane region" description="Helical" evidence="5">
    <location>
        <begin position="386"/>
        <end position="406"/>
    </location>
</feature>
<name>A0A0U5AJ17_9BACT</name>
<proteinExistence type="predicted"/>
<keyword evidence="8" id="KW-1185">Reference proteome</keyword>
<feature type="transmembrane region" description="Helical" evidence="5">
    <location>
        <begin position="202"/>
        <end position="219"/>
    </location>
</feature>
<feature type="transmembrane region" description="Helical" evidence="5">
    <location>
        <begin position="35"/>
        <end position="58"/>
    </location>
</feature>
<evidence type="ECO:0000313" key="8">
    <source>
        <dbReference type="Proteomes" id="UP000068196"/>
    </source>
</evidence>
<evidence type="ECO:0000256" key="1">
    <source>
        <dbReference type="ARBA" id="ARBA00004141"/>
    </source>
</evidence>
<evidence type="ECO:0000256" key="3">
    <source>
        <dbReference type="ARBA" id="ARBA00022989"/>
    </source>
</evidence>
<evidence type="ECO:0000256" key="5">
    <source>
        <dbReference type="SAM" id="Phobius"/>
    </source>
</evidence>
<feature type="transmembrane region" description="Helical" evidence="5">
    <location>
        <begin position="12"/>
        <end position="29"/>
    </location>
</feature>
<accession>A0A0U5AJ17</accession>
<dbReference type="EMBL" id="AP014945">
    <property type="protein sequence ID" value="BAU23916.1"/>
    <property type="molecule type" value="Genomic_DNA"/>
</dbReference>
<evidence type="ECO:0000313" key="7">
    <source>
        <dbReference type="EMBL" id="BAU23916.1"/>
    </source>
</evidence>
<dbReference type="Pfam" id="PF04932">
    <property type="entry name" value="Wzy_C"/>
    <property type="match status" value="1"/>
</dbReference>
<dbReference type="GO" id="GO:0016020">
    <property type="term" value="C:membrane"/>
    <property type="evidence" value="ECO:0007669"/>
    <property type="project" value="UniProtKB-SubCell"/>
</dbReference>
<dbReference type="PANTHER" id="PTHR37422:SF13">
    <property type="entry name" value="LIPOPOLYSACCHARIDE BIOSYNTHESIS PROTEIN PA4999-RELATED"/>
    <property type="match status" value="1"/>
</dbReference>
<dbReference type="PANTHER" id="PTHR37422">
    <property type="entry name" value="TEICHURONIC ACID BIOSYNTHESIS PROTEIN TUAE"/>
    <property type="match status" value="1"/>
</dbReference>
<dbReference type="InterPro" id="IPR007016">
    <property type="entry name" value="O-antigen_ligase-rel_domated"/>
</dbReference>
<feature type="transmembrane region" description="Helical" evidence="5">
    <location>
        <begin position="127"/>
        <end position="148"/>
    </location>
</feature>
<feature type="transmembrane region" description="Helical" evidence="5">
    <location>
        <begin position="100"/>
        <end position="120"/>
    </location>
</feature>
<dbReference type="AlphaFoldDB" id="A0A0U5AJ17"/>
<dbReference type="PATRIC" id="fig|1653476.3.peg.1612"/>
<feature type="domain" description="O-antigen ligase-related" evidence="6">
    <location>
        <begin position="209"/>
        <end position="362"/>
    </location>
</feature>
<reference evidence="7 8" key="1">
    <citation type="journal article" date="2016" name="Int. J. Syst. Evol. Microbiol.">
        <title>Caldimicrobium thiodismutans sp. nov., a sulfur-disproportionating bacterium isolated from a hot spring, and emended description of the genus Caldimicrobium.</title>
        <authorList>
            <person name="Kojima H."/>
            <person name="Umezawa K."/>
            <person name="Fukui M."/>
        </authorList>
    </citation>
    <scope>NUCLEOTIDE SEQUENCE [LARGE SCALE GENOMIC DNA]</scope>
    <source>
        <strain evidence="7 8">TF1</strain>
    </source>
</reference>
<gene>
    <name evidence="7" type="ORF">THC_1551</name>
</gene>
<dbReference type="InterPro" id="IPR051533">
    <property type="entry name" value="WaaL-like"/>
</dbReference>
<dbReference type="STRING" id="1653476.THC_1551"/>
<dbReference type="KEGG" id="cthi:THC_1551"/>
<dbReference type="RefSeq" id="WP_068515705.1">
    <property type="nucleotide sequence ID" value="NZ_AP014945.1"/>
</dbReference>
<feature type="transmembrane region" description="Helical" evidence="5">
    <location>
        <begin position="248"/>
        <end position="269"/>
    </location>
</feature>